<evidence type="ECO:0000313" key="7">
    <source>
        <dbReference type="EMBL" id="QOE55599.1"/>
    </source>
</evidence>
<feature type="domain" description="RdRp catalytic" evidence="6">
    <location>
        <begin position="223"/>
        <end position="338"/>
    </location>
</feature>
<dbReference type="SUPFAM" id="SSF56672">
    <property type="entry name" value="DNA/RNA polymerases"/>
    <property type="match status" value="1"/>
</dbReference>
<dbReference type="GO" id="GO:0003723">
    <property type="term" value="F:RNA binding"/>
    <property type="evidence" value="ECO:0007669"/>
    <property type="project" value="InterPro"/>
</dbReference>
<dbReference type="EMBL" id="MT062439">
    <property type="protein sequence ID" value="QOE55599.1"/>
    <property type="molecule type" value="Genomic_RNA"/>
</dbReference>
<proteinExistence type="predicted"/>
<keyword evidence="4" id="KW-0548">Nucleotidyltransferase</keyword>
<dbReference type="InterPro" id="IPR043502">
    <property type="entry name" value="DNA/RNA_pol_sf"/>
</dbReference>
<organism evidence="7">
    <name type="scientific">Macrophomina phaseolina tobamo-like virus 1a-A</name>
    <dbReference type="NCBI Taxonomy" id="2741650"/>
    <lineage>
        <taxon>Viruses</taxon>
        <taxon>Riboviria</taxon>
        <taxon>Orthornavirae</taxon>
        <taxon>Kitrinoviricota</taxon>
        <taxon>Alsuviricetes</taxon>
        <taxon>Martellivirales</taxon>
        <taxon>Virgaviridae</taxon>
        <taxon>Tobamovirus</taxon>
    </lineage>
</organism>
<evidence type="ECO:0000256" key="1">
    <source>
        <dbReference type="ARBA" id="ARBA00013540"/>
    </source>
</evidence>
<keyword evidence="3" id="KW-0808">Transferase</keyword>
<dbReference type="PROSITE" id="PS50507">
    <property type="entry name" value="RDRP_SSRNA_POS"/>
    <property type="match status" value="1"/>
</dbReference>
<dbReference type="Pfam" id="PF00978">
    <property type="entry name" value="RdRP_2"/>
    <property type="match status" value="1"/>
</dbReference>
<keyword evidence="2 7" id="KW-0696">RNA-directed RNA polymerase</keyword>
<dbReference type="GO" id="GO:0006351">
    <property type="term" value="P:DNA-templated transcription"/>
    <property type="evidence" value="ECO:0007669"/>
    <property type="project" value="InterPro"/>
</dbReference>
<accession>A0A7U3W8K8</accession>
<reference evidence="7" key="1">
    <citation type="journal article" date="2020" name="Virus Evol.">
        <title>Divergent RNA viruses in Macrophomina phaseolina exhibit potential as virocontrol agents.</title>
        <authorList>
            <person name="Wang J."/>
            <person name="Ni Y."/>
            <person name="Liu X."/>
            <person name="Zhao H."/>
            <person name="Xiao Y."/>
            <person name="Xiao X."/>
            <person name="Li S."/>
            <person name="Liu H."/>
        </authorList>
    </citation>
    <scope>NUCLEOTIDE SEQUENCE</scope>
</reference>
<evidence type="ECO:0000256" key="4">
    <source>
        <dbReference type="ARBA" id="ARBA00022695"/>
    </source>
</evidence>
<evidence type="ECO:0000256" key="5">
    <source>
        <dbReference type="ARBA" id="ARBA00022953"/>
    </source>
</evidence>
<sequence length="470" mass="54958">MIEHSNMSFTVVGTLKWSIEKMFAILKPRKTLRPKLRTSQAPPRQTTTRQALLALNKRNLGGSMVASPLGYYHFAQDSFERMMDCFAVPDWRQKLKKMDKIVPNRRILDDWYQFQNVSTKLALNKFQDTTVLSEVKRMISDYEFILKPEPKTSTETKPYSLYPTVQTVMFHKKQVNAFFGPMVREADRRFRSLLRPNVLYNKGKALQDMEEFLELNYDRSLGNIIAENDFSDYDRSQLEVAHALDRVMLTWLGLNPDDLETWMLGHYKHSNFNYSLGLCVYLRYQRKSGDVTTAFGNTVLNMTSMAYSLDLQPEEVRAAMFLGDDSWFQLVDSPSLRRRIRECSDKISIHFNGEAKTAYFETGYFCGLYIIDTPSGVKLLADPIKRAVKLGRWDVKEKSVLYENWLSFKDLMRNYDDERAQELLARAVYERHPRATYDLAKPLIESLNTLRLSFKQFCQLWDEEISVTNY</sequence>
<protein>
    <recommendedName>
        <fullName evidence="1">Replicase large subunit</fullName>
    </recommendedName>
</protein>
<evidence type="ECO:0000256" key="2">
    <source>
        <dbReference type="ARBA" id="ARBA00022484"/>
    </source>
</evidence>
<dbReference type="GO" id="GO:0003968">
    <property type="term" value="F:RNA-directed RNA polymerase activity"/>
    <property type="evidence" value="ECO:0007669"/>
    <property type="project" value="UniProtKB-KW"/>
</dbReference>
<keyword evidence="5" id="KW-0693">Viral RNA replication</keyword>
<evidence type="ECO:0000259" key="6">
    <source>
        <dbReference type="PROSITE" id="PS50507"/>
    </source>
</evidence>
<evidence type="ECO:0000256" key="3">
    <source>
        <dbReference type="ARBA" id="ARBA00022679"/>
    </source>
</evidence>
<dbReference type="InterPro" id="IPR001788">
    <property type="entry name" value="RNA-dep_RNA_pol_alsuvir"/>
</dbReference>
<name>A0A7U3W8K8_9VIRU</name>
<dbReference type="InterPro" id="IPR007094">
    <property type="entry name" value="RNA-dir_pol_PSvirus"/>
</dbReference>
<dbReference type="GO" id="GO:0039694">
    <property type="term" value="P:viral RNA genome replication"/>
    <property type="evidence" value="ECO:0007669"/>
    <property type="project" value="InterPro"/>
</dbReference>